<protein>
    <submittedName>
        <fullName evidence="3">Mg chelatase, subunit ChlI</fullName>
    </submittedName>
</protein>
<dbReference type="PANTHER" id="PTHR32039">
    <property type="entry name" value="MAGNESIUM-CHELATASE SUBUNIT CHLI"/>
    <property type="match status" value="1"/>
</dbReference>
<evidence type="ECO:0000256" key="1">
    <source>
        <dbReference type="ARBA" id="ARBA00006354"/>
    </source>
</evidence>
<proteinExistence type="inferred from homology"/>
<dbReference type="InterPro" id="IPR003593">
    <property type="entry name" value="AAA+_ATPase"/>
</dbReference>
<dbReference type="EMBL" id="CP003811">
    <property type="protein sequence ID" value="AIQ91278.1"/>
    <property type="molecule type" value="Genomic_DNA"/>
</dbReference>
<name>A0A089NZN3_9HYPH</name>
<sequence>MNRNAAPEFRRGSGPLEPLPNLPHILAAPEYGGEGSASMVTRVATVAFEGIEARAVDVQIQIIPGSVVFTIVGLPDKAVAESRERVRGALIASGLALPAKRITVNLAPADLPKEGSHYDLPIALGVMAAIGAIPADALAGYCVLGELALDGSITAVSGVLPAAMAAGERGLGLICPASTGPEAAWAGGELDVLAPRSLIQLANHFKGSQVMARPEPAVAALAGPLPDLADIKGQEGAKRALEIAAAGGHNLLMNGPPGSGKSMLAARLPSILPPLSPRELLDISMVQSVAGELKDGALSNRRPFRQPHHSASMAALVGGGLGARPGEVSLAHGGVLFLDELPEFSPQVLDSLRQPMESGAVMIARANHRVTYPARFQLVAAMNPCRCGQGLEPGYACRRGPNERCMAQYQARISGPLLDRIDLRIEVPAVTAADLILPAPAEGSRESAARVSAARALQGSRYAARGLPDSSTNATCPANLIEEVASPDADGTALIRQAAETMRLSARGFHRTLRVARTLADLDGETQVRRLHLAEALSYRGRGAGAAAAA</sequence>
<dbReference type="STRING" id="693986.MOC_3523"/>
<dbReference type="PANTHER" id="PTHR32039:SF7">
    <property type="entry name" value="COMPETENCE PROTEIN COMM"/>
    <property type="match status" value="1"/>
</dbReference>
<dbReference type="NCBIfam" id="TIGR00368">
    <property type="entry name" value="YifB family Mg chelatase-like AAA ATPase"/>
    <property type="match status" value="1"/>
</dbReference>
<dbReference type="eggNOG" id="COG0606">
    <property type="taxonomic scope" value="Bacteria"/>
</dbReference>
<dbReference type="SMART" id="SM00382">
    <property type="entry name" value="AAA"/>
    <property type="match status" value="1"/>
</dbReference>
<dbReference type="SUPFAM" id="SSF52540">
    <property type="entry name" value="P-loop containing nucleoside triphosphate hydrolases"/>
    <property type="match status" value="1"/>
</dbReference>
<dbReference type="GO" id="GO:0005524">
    <property type="term" value="F:ATP binding"/>
    <property type="evidence" value="ECO:0007669"/>
    <property type="project" value="InterPro"/>
</dbReference>
<dbReference type="InterPro" id="IPR045006">
    <property type="entry name" value="CHLI-like"/>
</dbReference>
<organism evidence="3 4">
    <name type="scientific">Methylobacterium oryzae CBMB20</name>
    <dbReference type="NCBI Taxonomy" id="693986"/>
    <lineage>
        <taxon>Bacteria</taxon>
        <taxon>Pseudomonadati</taxon>
        <taxon>Pseudomonadota</taxon>
        <taxon>Alphaproteobacteria</taxon>
        <taxon>Hyphomicrobiales</taxon>
        <taxon>Methylobacteriaceae</taxon>
        <taxon>Methylobacterium</taxon>
    </lineage>
</organism>
<feature type="domain" description="AAA+ ATPase" evidence="2">
    <location>
        <begin position="247"/>
        <end position="431"/>
    </location>
</feature>
<dbReference type="Proteomes" id="UP000029492">
    <property type="component" value="Chromosome"/>
</dbReference>
<dbReference type="Pfam" id="PF01078">
    <property type="entry name" value="Mg_chelatase"/>
    <property type="match status" value="1"/>
</dbReference>
<dbReference type="InterPro" id="IPR027417">
    <property type="entry name" value="P-loop_NTPase"/>
</dbReference>
<evidence type="ECO:0000259" key="2">
    <source>
        <dbReference type="SMART" id="SM00382"/>
    </source>
</evidence>
<dbReference type="Gene3D" id="3.30.230.10">
    <property type="match status" value="1"/>
</dbReference>
<reference evidence="3 4" key="1">
    <citation type="journal article" date="2014" name="PLoS ONE">
        <title>Genome Information of Methylobacterium oryzae, a Plant-Probiotic Methylotroph in the Phyllosphere.</title>
        <authorList>
            <person name="Kwak M.J."/>
            <person name="Jeong H."/>
            <person name="Madhaiyan M."/>
            <person name="Lee Y."/>
            <person name="Sa T.M."/>
            <person name="Oh T.K."/>
            <person name="Kim J.F."/>
        </authorList>
    </citation>
    <scope>NUCLEOTIDE SEQUENCE [LARGE SCALE GENOMIC DNA]</scope>
    <source>
        <strain evidence="3 4">CBMB20</strain>
    </source>
</reference>
<dbReference type="AlphaFoldDB" id="A0A089NZN3"/>
<dbReference type="InterPro" id="IPR020568">
    <property type="entry name" value="Ribosomal_Su5_D2-typ_SF"/>
</dbReference>
<accession>A0A089NZN3</accession>
<evidence type="ECO:0000313" key="3">
    <source>
        <dbReference type="EMBL" id="AIQ91278.1"/>
    </source>
</evidence>
<dbReference type="KEGG" id="mor:MOC_3523"/>
<dbReference type="SUPFAM" id="SSF54211">
    <property type="entry name" value="Ribosomal protein S5 domain 2-like"/>
    <property type="match status" value="1"/>
</dbReference>
<dbReference type="Pfam" id="PF13335">
    <property type="entry name" value="Mg_chelatase_C"/>
    <property type="match status" value="1"/>
</dbReference>
<dbReference type="Pfam" id="PF13541">
    <property type="entry name" value="ChlI"/>
    <property type="match status" value="1"/>
</dbReference>
<dbReference type="InterPro" id="IPR014721">
    <property type="entry name" value="Ribsml_uS5_D2-typ_fold_subgr"/>
</dbReference>
<dbReference type="InterPro" id="IPR004482">
    <property type="entry name" value="Mg_chelat-rel"/>
</dbReference>
<dbReference type="InterPro" id="IPR025158">
    <property type="entry name" value="Mg_chelat-rel_C"/>
</dbReference>
<dbReference type="Gene3D" id="3.40.50.300">
    <property type="entry name" value="P-loop containing nucleotide triphosphate hydrolases"/>
    <property type="match status" value="1"/>
</dbReference>
<comment type="similarity">
    <text evidence="1">Belongs to the Mg-chelatase subunits D/I family. ComM subfamily.</text>
</comment>
<evidence type="ECO:0000313" key="4">
    <source>
        <dbReference type="Proteomes" id="UP000029492"/>
    </source>
</evidence>
<keyword evidence="4" id="KW-1185">Reference proteome</keyword>
<gene>
    <name evidence="3" type="primary">chlI</name>
    <name evidence="3" type="ORF">MOC_3523</name>
</gene>
<dbReference type="InterPro" id="IPR000523">
    <property type="entry name" value="Mg_chelatse_chII-like_cat_dom"/>
</dbReference>
<dbReference type="HOGENOM" id="CLU_026145_1_1_5"/>